<name>A0A8H6Z346_9AGAR</name>
<dbReference type="AlphaFoldDB" id="A0A8H6Z346"/>
<dbReference type="OrthoDB" id="6077919at2759"/>
<proteinExistence type="predicted"/>
<sequence length="261" mass="28334">MHTPVDLAKLTETATDTAHATHLQPQSWPPLSLQSFNVLRPEDIAAAPMPLPPVSPSINTLIGMKYSEDRNSWDPTLGSNPYHPEQWNGRLPGPAPPQDLLVGIDVHLRNLPSFLSLLCHLLSSHPHQPATIQIGSASAHPAPVPAMVQVAVAPTLIVPPPIFDSICISIVIKVTNLPLTLPPMIIKTVVLAAPGVMRNYGARRNADPYAVITRRSKSGNIISTFVMLHPLLFDPYHFIACCSRQPVPCAFVDAHRVPLHA</sequence>
<organism evidence="1 2">
    <name type="scientific">Mycena venus</name>
    <dbReference type="NCBI Taxonomy" id="2733690"/>
    <lineage>
        <taxon>Eukaryota</taxon>
        <taxon>Fungi</taxon>
        <taxon>Dikarya</taxon>
        <taxon>Basidiomycota</taxon>
        <taxon>Agaricomycotina</taxon>
        <taxon>Agaricomycetes</taxon>
        <taxon>Agaricomycetidae</taxon>
        <taxon>Agaricales</taxon>
        <taxon>Marasmiineae</taxon>
        <taxon>Mycenaceae</taxon>
        <taxon>Mycena</taxon>
    </lineage>
</organism>
<reference evidence="1" key="1">
    <citation type="submission" date="2020-05" db="EMBL/GenBank/DDBJ databases">
        <title>Mycena genomes resolve the evolution of fungal bioluminescence.</title>
        <authorList>
            <person name="Tsai I.J."/>
        </authorList>
    </citation>
    <scope>NUCLEOTIDE SEQUENCE</scope>
    <source>
        <strain evidence="1">CCC161011</strain>
    </source>
</reference>
<comment type="caution">
    <text evidence="1">The sequence shown here is derived from an EMBL/GenBank/DDBJ whole genome shotgun (WGS) entry which is preliminary data.</text>
</comment>
<evidence type="ECO:0000313" key="2">
    <source>
        <dbReference type="Proteomes" id="UP000620124"/>
    </source>
</evidence>
<protein>
    <submittedName>
        <fullName evidence="1">Uncharacterized protein</fullName>
    </submittedName>
</protein>
<accession>A0A8H6Z346</accession>
<evidence type="ECO:0000313" key="1">
    <source>
        <dbReference type="EMBL" id="KAF7371733.1"/>
    </source>
</evidence>
<dbReference type="EMBL" id="JACAZI010000001">
    <property type="protein sequence ID" value="KAF7371733.1"/>
    <property type="molecule type" value="Genomic_DNA"/>
</dbReference>
<dbReference type="Proteomes" id="UP000620124">
    <property type="component" value="Unassembled WGS sequence"/>
</dbReference>
<gene>
    <name evidence="1" type="ORF">MVEN_00029800</name>
</gene>
<keyword evidence="2" id="KW-1185">Reference proteome</keyword>